<feature type="transmembrane region" description="Helical" evidence="2">
    <location>
        <begin position="92"/>
        <end position="114"/>
    </location>
</feature>
<organism evidence="3 4">
    <name type="scientific">Kitasatospora cathayae</name>
    <dbReference type="NCBI Taxonomy" id="3004092"/>
    <lineage>
        <taxon>Bacteria</taxon>
        <taxon>Bacillati</taxon>
        <taxon>Actinomycetota</taxon>
        <taxon>Actinomycetes</taxon>
        <taxon>Kitasatosporales</taxon>
        <taxon>Streptomycetaceae</taxon>
        <taxon>Kitasatospora</taxon>
    </lineage>
</organism>
<dbReference type="Proteomes" id="UP001212821">
    <property type="component" value="Chromosome"/>
</dbReference>
<evidence type="ECO:0000313" key="3">
    <source>
        <dbReference type="EMBL" id="WBP90534.1"/>
    </source>
</evidence>
<name>A0ABY7QE67_9ACTN</name>
<feature type="transmembrane region" description="Helical" evidence="2">
    <location>
        <begin position="60"/>
        <end position="80"/>
    </location>
</feature>
<feature type="region of interest" description="Disordered" evidence="1">
    <location>
        <begin position="1"/>
        <end position="27"/>
    </location>
</feature>
<dbReference type="RefSeq" id="WP_270149382.1">
    <property type="nucleotide sequence ID" value="NZ_CP115450.1"/>
</dbReference>
<feature type="transmembrane region" description="Helical" evidence="2">
    <location>
        <begin position="120"/>
        <end position="139"/>
    </location>
</feature>
<keyword evidence="2" id="KW-0812">Transmembrane</keyword>
<dbReference type="EMBL" id="CP115450">
    <property type="protein sequence ID" value="WBP90534.1"/>
    <property type="molecule type" value="Genomic_DNA"/>
</dbReference>
<evidence type="ECO:0000256" key="2">
    <source>
        <dbReference type="SAM" id="Phobius"/>
    </source>
</evidence>
<feature type="transmembrane region" description="Helical" evidence="2">
    <location>
        <begin position="30"/>
        <end position="48"/>
    </location>
</feature>
<proteinExistence type="predicted"/>
<protein>
    <recommendedName>
        <fullName evidence="5">PPM-type phosphatase domain-containing protein</fullName>
    </recommendedName>
</protein>
<accession>A0ABY7QE67</accession>
<sequence>MAAVEPDNPHAVGAQGLAPDRPTPSPRRQVVTLGAACALPSLISVAIGSVSRHFEPGGHVLVILNLVVTLAVVIPAYFVSVHALQPSAPRRCWLLAPVPMALGLAAAHGLALLLPFRPGLLSVLVLALPSFALAGAVVLRSRTALPATVGMLLGLFVLAFPLRAMQREVGVQDLLREAGIPSRSLMRPVLSADVLVTGISGDGHQAVFVLSDQADIHAGSGGLGKGFDKAAVETVSPGYSAPCGRPLLSADGENLTTSPFTPCLPEPGGLWSDGANRYVLQRDGLTITLAAAGGELSALGGRGEVRQAILATRPATEPELRSLEGWLPSSWLGCLLL</sequence>
<evidence type="ECO:0008006" key="5">
    <source>
        <dbReference type="Google" id="ProtNLM"/>
    </source>
</evidence>
<reference evidence="4" key="1">
    <citation type="submission" date="2022-12" db="EMBL/GenBank/DDBJ databases">
        <authorList>
            <person name="Mo P."/>
        </authorList>
    </citation>
    <scope>NUCLEOTIDE SEQUENCE [LARGE SCALE GENOMIC DNA]</scope>
    <source>
        <strain evidence="4">HUAS 3-15</strain>
    </source>
</reference>
<gene>
    <name evidence="3" type="ORF">O1G21_34850</name>
</gene>
<feature type="transmembrane region" description="Helical" evidence="2">
    <location>
        <begin position="144"/>
        <end position="162"/>
    </location>
</feature>
<keyword evidence="2" id="KW-1133">Transmembrane helix</keyword>
<evidence type="ECO:0000313" key="4">
    <source>
        <dbReference type="Proteomes" id="UP001212821"/>
    </source>
</evidence>
<evidence type="ECO:0000256" key="1">
    <source>
        <dbReference type="SAM" id="MobiDB-lite"/>
    </source>
</evidence>
<keyword evidence="2" id="KW-0472">Membrane</keyword>
<keyword evidence="4" id="KW-1185">Reference proteome</keyword>